<sequence>MTELENTIDKLNQELRRGTIVISVLSQLKEMQYGYSLVQSLNANGLRLEQNTLYPLLRRLESQNLLESHWGVDGSRPRRYYKLSADGFQALEILTKEWNEMVVVMNQFMNPKEGDS</sequence>
<dbReference type="InterPro" id="IPR036390">
    <property type="entry name" value="WH_DNA-bd_sf"/>
</dbReference>
<evidence type="ECO:0000259" key="1">
    <source>
        <dbReference type="Pfam" id="PF03551"/>
    </source>
</evidence>
<keyword evidence="3" id="KW-1185">Reference proteome</keyword>
<evidence type="ECO:0000313" key="3">
    <source>
        <dbReference type="Proteomes" id="UP000653578"/>
    </source>
</evidence>
<dbReference type="InterPro" id="IPR052509">
    <property type="entry name" value="Metal_resp_DNA-bind_regulator"/>
</dbReference>
<feature type="domain" description="Transcription regulator PadR N-terminal" evidence="1">
    <location>
        <begin position="24"/>
        <end position="92"/>
    </location>
</feature>
<dbReference type="InterPro" id="IPR036388">
    <property type="entry name" value="WH-like_DNA-bd_sf"/>
</dbReference>
<protein>
    <submittedName>
        <fullName evidence="2">PadR family transcriptional regulator</fullName>
    </submittedName>
</protein>
<evidence type="ECO:0000313" key="2">
    <source>
        <dbReference type="EMBL" id="NOU62550.1"/>
    </source>
</evidence>
<gene>
    <name evidence="2" type="ORF">GC096_00630</name>
</gene>
<dbReference type="SUPFAM" id="SSF46785">
    <property type="entry name" value="Winged helix' DNA-binding domain"/>
    <property type="match status" value="1"/>
</dbReference>
<dbReference type="Gene3D" id="1.10.10.10">
    <property type="entry name" value="Winged helix-like DNA-binding domain superfamily/Winged helix DNA-binding domain"/>
    <property type="match status" value="1"/>
</dbReference>
<dbReference type="RefSeq" id="WP_171628368.1">
    <property type="nucleotide sequence ID" value="NZ_WHNY01000004.1"/>
</dbReference>
<dbReference type="InterPro" id="IPR005149">
    <property type="entry name" value="Tscrpt_reg_PadR_N"/>
</dbReference>
<comment type="caution">
    <text evidence="2">The sequence shown here is derived from an EMBL/GenBank/DDBJ whole genome shotgun (WGS) entry which is preliminary data.</text>
</comment>
<name>A0ABX1X2C2_9BACL</name>
<accession>A0ABX1X2C2</accession>
<dbReference type="PANTHER" id="PTHR33169">
    <property type="entry name" value="PADR-FAMILY TRANSCRIPTIONAL REGULATOR"/>
    <property type="match status" value="1"/>
</dbReference>
<dbReference type="PANTHER" id="PTHR33169:SF14">
    <property type="entry name" value="TRANSCRIPTIONAL REGULATOR RV3488"/>
    <property type="match status" value="1"/>
</dbReference>
<organism evidence="2 3">
    <name type="scientific">Paenibacillus plantarum</name>
    <dbReference type="NCBI Taxonomy" id="2654975"/>
    <lineage>
        <taxon>Bacteria</taxon>
        <taxon>Bacillati</taxon>
        <taxon>Bacillota</taxon>
        <taxon>Bacilli</taxon>
        <taxon>Bacillales</taxon>
        <taxon>Paenibacillaceae</taxon>
        <taxon>Paenibacillus</taxon>
    </lineage>
</organism>
<proteinExistence type="predicted"/>
<dbReference type="EMBL" id="WHNY01000004">
    <property type="protein sequence ID" value="NOU62550.1"/>
    <property type="molecule type" value="Genomic_DNA"/>
</dbReference>
<dbReference type="Pfam" id="PF03551">
    <property type="entry name" value="PadR"/>
    <property type="match status" value="1"/>
</dbReference>
<reference evidence="2 3" key="1">
    <citation type="submission" date="2019-10" db="EMBL/GenBank/DDBJ databases">
        <title>Description of Paenibacillus humi sp. nov.</title>
        <authorList>
            <person name="Carlier A."/>
            <person name="Qi S."/>
        </authorList>
    </citation>
    <scope>NUCLEOTIDE SEQUENCE [LARGE SCALE GENOMIC DNA]</scope>
    <source>
        <strain evidence="2 3">LMG 31461</strain>
    </source>
</reference>
<dbReference type="Proteomes" id="UP000653578">
    <property type="component" value="Unassembled WGS sequence"/>
</dbReference>